<keyword evidence="9" id="KW-1185">Reference proteome</keyword>
<evidence type="ECO:0000313" key="8">
    <source>
        <dbReference type="EMBL" id="KAL1582256.1"/>
    </source>
</evidence>
<proteinExistence type="predicted"/>
<feature type="domain" description="HAT C-terminal dimerisation" evidence="7">
    <location>
        <begin position="625"/>
        <end position="706"/>
    </location>
</feature>
<dbReference type="Pfam" id="PF05699">
    <property type="entry name" value="Dimer_Tnp_hAT"/>
    <property type="match status" value="1"/>
</dbReference>
<reference evidence="8 9" key="1">
    <citation type="journal article" date="2020" name="Microbiol. Resour. Announc.">
        <title>Draft Genome Sequence of a Cladosporium Species Isolated from the Mesophotic Ascidian Didemnum maculosum.</title>
        <authorList>
            <person name="Gioti A."/>
            <person name="Siaperas R."/>
            <person name="Nikolaivits E."/>
            <person name="Le Goff G."/>
            <person name="Ouazzani J."/>
            <person name="Kotoulas G."/>
            <person name="Topakas E."/>
        </authorList>
    </citation>
    <scope>NUCLEOTIDE SEQUENCE [LARGE SCALE GENOMIC DNA]</scope>
    <source>
        <strain evidence="8 9">TM138-S3</strain>
    </source>
</reference>
<evidence type="ECO:0000313" key="9">
    <source>
        <dbReference type="Proteomes" id="UP000803884"/>
    </source>
</evidence>
<dbReference type="PANTHER" id="PTHR46481">
    <property type="entry name" value="ZINC FINGER BED DOMAIN-CONTAINING PROTEIN 4"/>
    <property type="match status" value="1"/>
</dbReference>
<dbReference type="InterPro" id="IPR052035">
    <property type="entry name" value="ZnF_BED_domain_contain"/>
</dbReference>
<evidence type="ECO:0000259" key="7">
    <source>
        <dbReference type="Pfam" id="PF05699"/>
    </source>
</evidence>
<dbReference type="RefSeq" id="XP_069225363.1">
    <property type="nucleotide sequence ID" value="XM_069377724.1"/>
</dbReference>
<dbReference type="EMBL" id="JAAQHG020000057">
    <property type="protein sequence ID" value="KAL1582256.1"/>
    <property type="molecule type" value="Genomic_DNA"/>
</dbReference>
<protein>
    <recommendedName>
        <fullName evidence="7">HAT C-terminal dimerisation domain-containing protein</fullName>
    </recommendedName>
</protein>
<evidence type="ECO:0000256" key="3">
    <source>
        <dbReference type="ARBA" id="ARBA00022771"/>
    </source>
</evidence>
<feature type="compositionally biased region" description="Basic and acidic residues" evidence="6">
    <location>
        <begin position="731"/>
        <end position="740"/>
    </location>
</feature>
<dbReference type="AlphaFoldDB" id="A0AB34KDV2"/>
<dbReference type="PANTHER" id="PTHR46481:SF10">
    <property type="entry name" value="ZINC FINGER BED DOMAIN-CONTAINING PROTEIN 39"/>
    <property type="match status" value="1"/>
</dbReference>
<keyword evidence="2" id="KW-0479">Metal-binding</keyword>
<evidence type="ECO:0000256" key="2">
    <source>
        <dbReference type="ARBA" id="ARBA00022723"/>
    </source>
</evidence>
<dbReference type="GO" id="GO:0008270">
    <property type="term" value="F:zinc ion binding"/>
    <property type="evidence" value="ECO:0007669"/>
    <property type="project" value="UniProtKB-KW"/>
</dbReference>
<gene>
    <name evidence="8" type="ORF">WHR41_09120</name>
</gene>
<keyword evidence="5" id="KW-0539">Nucleus</keyword>
<sequence length="753" mass="86974">MLSTLFSSSQSSDQVTLYPRNPQYDPQRCLETFKLYGEQYRRKNTIAVMGKTKKKNSPVWAYGEALVRAGDQKEVYYCYLCESERKPQKLPVLCGTKGGIDHMVVHGFDREGNKVEKAPATQRRLTSFATMVSTYDYDKFKRLFLRWIVYCQLAFAMLENDYFRELVAFLNIGLAGLLPRAGVTLRRWIMDEYAEQKEGVKAELRLAKSDIHLSFDMWTAPNGIAILSVFGHWISPSGTRQNKLLAFRRVYSKHTGEHQGEIVISVVREYEFEDRVGYIIGDNISSNDAAAHTILSRLYPGLSLEDRTGRRLRCLGHIVNLCANALIFGGGKKGGDKELDRLANKGDSEGCDELWRGRGPVGRLHNIIKYIRWSPQRRQEFMECIKGGELAEFDLLELIADNATRWNSFYTAIGRALTVRERIALFCRRHKPDRPTGGVKRDLLTAQHWTQLDKIHDCLKTFEVASSTTQVHRSYFSEWFQTLSWLLHELDNWRLQFEEDSVGDKTFALLSKCCEASWQKAEKYYRLADDTPIVYAAIMLDPREKKQWFIDEWSHGTPEQQAWIIQVERQMKALWQAQYKPSVANASQRRTAVSQEISDDPRQRRIDYMHKRRRLNDPSEPIDQLDAYLATDTVPRSEEFDVIAFWLERQQTLPQLAKFALDCLAIPCMSDDAERSFSSGRDLITYRRNRLSADIIEATQCLRNWYGRPLKTDPGKAEVYSAFDDEDTIEQEFHGSRRSPDQTYDATCAQEVA</sequence>
<dbReference type="InterPro" id="IPR012337">
    <property type="entry name" value="RNaseH-like_sf"/>
</dbReference>
<evidence type="ECO:0000256" key="6">
    <source>
        <dbReference type="SAM" id="MobiDB-lite"/>
    </source>
</evidence>
<dbReference type="InterPro" id="IPR008906">
    <property type="entry name" value="HATC_C_dom"/>
</dbReference>
<evidence type="ECO:0000256" key="1">
    <source>
        <dbReference type="ARBA" id="ARBA00004123"/>
    </source>
</evidence>
<accession>A0AB34KDV2</accession>
<keyword evidence="3" id="KW-0863">Zinc-finger</keyword>
<dbReference type="Proteomes" id="UP000803884">
    <property type="component" value="Unassembled WGS sequence"/>
</dbReference>
<name>A0AB34KDV2_9PEZI</name>
<comment type="caution">
    <text evidence="8">The sequence shown here is derived from an EMBL/GenBank/DDBJ whole genome shotgun (WGS) entry which is preliminary data.</text>
</comment>
<organism evidence="8 9">
    <name type="scientific">Cladosporium halotolerans</name>
    <dbReference type="NCBI Taxonomy" id="1052096"/>
    <lineage>
        <taxon>Eukaryota</taxon>
        <taxon>Fungi</taxon>
        <taxon>Dikarya</taxon>
        <taxon>Ascomycota</taxon>
        <taxon>Pezizomycotina</taxon>
        <taxon>Dothideomycetes</taxon>
        <taxon>Dothideomycetidae</taxon>
        <taxon>Cladosporiales</taxon>
        <taxon>Cladosporiaceae</taxon>
        <taxon>Cladosporium</taxon>
    </lineage>
</organism>
<dbReference type="GO" id="GO:0005634">
    <property type="term" value="C:nucleus"/>
    <property type="evidence" value="ECO:0007669"/>
    <property type="project" value="UniProtKB-SubCell"/>
</dbReference>
<feature type="region of interest" description="Disordered" evidence="6">
    <location>
        <begin position="730"/>
        <end position="753"/>
    </location>
</feature>
<comment type="subcellular location">
    <subcellularLocation>
        <location evidence="1">Nucleus</location>
    </subcellularLocation>
</comment>
<evidence type="ECO:0000256" key="5">
    <source>
        <dbReference type="ARBA" id="ARBA00023242"/>
    </source>
</evidence>
<evidence type="ECO:0000256" key="4">
    <source>
        <dbReference type="ARBA" id="ARBA00022833"/>
    </source>
</evidence>
<keyword evidence="4" id="KW-0862">Zinc</keyword>
<dbReference type="SUPFAM" id="SSF53098">
    <property type="entry name" value="Ribonuclease H-like"/>
    <property type="match status" value="1"/>
</dbReference>
<dbReference type="GO" id="GO:0046983">
    <property type="term" value="F:protein dimerization activity"/>
    <property type="evidence" value="ECO:0007669"/>
    <property type="project" value="InterPro"/>
</dbReference>
<dbReference type="GeneID" id="96010562"/>